<dbReference type="EMBL" id="HACA01016744">
    <property type="protein sequence ID" value="CDW34105.1"/>
    <property type="molecule type" value="Transcribed_RNA"/>
</dbReference>
<reference evidence="1" key="1">
    <citation type="submission" date="2014-05" db="EMBL/GenBank/DDBJ databases">
        <authorList>
            <person name="Chronopoulou M."/>
        </authorList>
    </citation>
    <scope>NUCLEOTIDE SEQUENCE</scope>
    <source>
        <tissue evidence="1">Whole organism</tissue>
    </source>
</reference>
<organism evidence="1">
    <name type="scientific">Lepeophtheirus salmonis</name>
    <name type="common">Salmon louse</name>
    <name type="synonym">Caligus salmonis</name>
    <dbReference type="NCBI Taxonomy" id="72036"/>
    <lineage>
        <taxon>Eukaryota</taxon>
        <taxon>Metazoa</taxon>
        <taxon>Ecdysozoa</taxon>
        <taxon>Arthropoda</taxon>
        <taxon>Crustacea</taxon>
        <taxon>Multicrustacea</taxon>
        <taxon>Hexanauplia</taxon>
        <taxon>Copepoda</taxon>
        <taxon>Siphonostomatoida</taxon>
        <taxon>Caligidae</taxon>
        <taxon>Lepeophtheirus</taxon>
    </lineage>
</organism>
<sequence length="32" mass="3620">MHQPSNKLSDVNPLNNIVLFRDPLLGIMNSNK</sequence>
<protein>
    <submittedName>
        <fullName evidence="1">Uncharacterized protein</fullName>
    </submittedName>
</protein>
<proteinExistence type="predicted"/>
<evidence type="ECO:0000313" key="1">
    <source>
        <dbReference type="EMBL" id="CDW34105.1"/>
    </source>
</evidence>
<name>A0A0K2U7S9_LEPSM</name>
<accession>A0A0K2U7S9</accession>
<dbReference type="AlphaFoldDB" id="A0A0K2U7S9"/>